<dbReference type="Gene3D" id="3.30.70.1990">
    <property type="match status" value="1"/>
</dbReference>
<evidence type="ECO:0000313" key="2">
    <source>
        <dbReference type="EMBL" id="SHF95305.1"/>
    </source>
</evidence>
<dbReference type="SUPFAM" id="SSF51905">
    <property type="entry name" value="FAD/NAD(P)-binding domain"/>
    <property type="match status" value="1"/>
</dbReference>
<reference evidence="3" key="1">
    <citation type="submission" date="2016-11" db="EMBL/GenBank/DDBJ databases">
        <authorList>
            <person name="Varghese N."/>
            <person name="Submissions S."/>
        </authorList>
    </citation>
    <scope>NUCLEOTIDE SEQUENCE [LARGE SCALE GENOMIC DNA]</scope>
    <source>
        <strain evidence="3">DSM 9756</strain>
    </source>
</reference>
<proteinExistence type="predicted"/>
<dbReference type="PANTHER" id="PTHR42923:SF17">
    <property type="entry name" value="AMINE OXIDASE DOMAIN-CONTAINING PROTEIN"/>
    <property type="match status" value="1"/>
</dbReference>
<dbReference type="OrthoDB" id="20837at2"/>
<protein>
    <submittedName>
        <fullName evidence="2">Predicted NAD/FAD-binding protein</fullName>
    </submittedName>
</protein>
<dbReference type="EMBL" id="FQVB01000033">
    <property type="protein sequence ID" value="SHF95305.1"/>
    <property type="molecule type" value="Genomic_DNA"/>
</dbReference>
<dbReference type="Gene3D" id="3.50.50.60">
    <property type="entry name" value="FAD/NAD(P)-binding domain"/>
    <property type="match status" value="1"/>
</dbReference>
<name>A0A1M5FUU2_9BACT</name>
<sequence>MSSRSRHIAVIGSGISGIVAAHILQQKHRITLFEKNDYLGGHTRTVTIPHGRDQGLAVDTGFIVLNRRTYPNLLRFFRQLDVAVAKTDMAFSYWDRAQDFYSAGTGWAGLLAQPRNLKNPRFLRLILGIPRFLAQTRKKLLSGALKGLTLNEYLQREGFSAPVIHDFVLPMAAAIWSTPTARVGDFPAESFARFYDNHGLLSLIRRPSWYYVRGGSHRYVQAFLKRFTGTVLTGHPVREVRRHADAVTVVDHNGTAHSFDAVVIAAHADEALAMLADPSDDERALLSQWQYNRNRTVLHRDPSYLPPKSGVWAAWNFLKNTGPQGAQPLTLTYYMNRLQKLPTPTPYCVTLNPFDSQPVQEEVAAFDDTHPMYTFEAMETQKNLDKLNGVRRTYFCGAYFGYGFHEDGVRSALAVARHFGLEL</sequence>
<dbReference type="PANTHER" id="PTHR42923">
    <property type="entry name" value="PROTOPORPHYRINOGEN OXIDASE"/>
    <property type="match status" value="1"/>
</dbReference>
<dbReference type="InterPro" id="IPR036188">
    <property type="entry name" value="FAD/NAD-bd_sf"/>
</dbReference>
<dbReference type="Gene3D" id="1.10.405.20">
    <property type="match status" value="1"/>
</dbReference>
<accession>A0A1M5FUU2</accession>
<dbReference type="RefSeq" id="WP_073040848.1">
    <property type="nucleotide sequence ID" value="NZ_FQVB01000033.1"/>
</dbReference>
<dbReference type="InterPro" id="IPR002937">
    <property type="entry name" value="Amino_oxidase"/>
</dbReference>
<dbReference type="Proteomes" id="UP000184076">
    <property type="component" value="Unassembled WGS sequence"/>
</dbReference>
<dbReference type="STRING" id="1121391.SAMN02745206_02980"/>
<evidence type="ECO:0000259" key="1">
    <source>
        <dbReference type="Pfam" id="PF01593"/>
    </source>
</evidence>
<dbReference type="AlphaFoldDB" id="A0A1M5FUU2"/>
<feature type="domain" description="Amine oxidase" evidence="1">
    <location>
        <begin position="15"/>
        <end position="294"/>
    </location>
</feature>
<organism evidence="2 3">
    <name type="scientific">Desulfacinum infernum DSM 9756</name>
    <dbReference type="NCBI Taxonomy" id="1121391"/>
    <lineage>
        <taxon>Bacteria</taxon>
        <taxon>Pseudomonadati</taxon>
        <taxon>Thermodesulfobacteriota</taxon>
        <taxon>Syntrophobacteria</taxon>
        <taxon>Syntrophobacterales</taxon>
        <taxon>Syntrophobacteraceae</taxon>
        <taxon>Desulfacinum</taxon>
    </lineage>
</organism>
<dbReference type="Pfam" id="PF01593">
    <property type="entry name" value="Amino_oxidase"/>
    <property type="match status" value="1"/>
</dbReference>
<dbReference type="InterPro" id="IPR050464">
    <property type="entry name" value="Zeta_carotene_desat/Oxidored"/>
</dbReference>
<keyword evidence="3" id="KW-1185">Reference proteome</keyword>
<dbReference type="GO" id="GO:0016491">
    <property type="term" value="F:oxidoreductase activity"/>
    <property type="evidence" value="ECO:0007669"/>
    <property type="project" value="InterPro"/>
</dbReference>
<evidence type="ECO:0000313" key="3">
    <source>
        <dbReference type="Proteomes" id="UP000184076"/>
    </source>
</evidence>
<gene>
    <name evidence="2" type="ORF">SAMN02745206_02980</name>
</gene>